<gene>
    <name evidence="2" type="ORF">PSR59_04185</name>
</gene>
<dbReference type="SUPFAM" id="SSF53756">
    <property type="entry name" value="UDP-Glycosyltransferase/glycogen phosphorylase"/>
    <property type="match status" value="1"/>
</dbReference>
<dbReference type="EMBL" id="CP117692">
    <property type="protein sequence ID" value="WDC82815.1"/>
    <property type="molecule type" value="Genomic_DNA"/>
</dbReference>
<dbReference type="AlphaFoldDB" id="A0AAQ3AUF7"/>
<dbReference type="PANTHER" id="PTHR12526">
    <property type="entry name" value="GLYCOSYLTRANSFERASE"/>
    <property type="match status" value="1"/>
</dbReference>
<evidence type="ECO:0000259" key="1">
    <source>
        <dbReference type="Pfam" id="PF00534"/>
    </source>
</evidence>
<feature type="domain" description="Glycosyl transferase family 1" evidence="1">
    <location>
        <begin position="164"/>
        <end position="322"/>
    </location>
</feature>
<dbReference type="InterPro" id="IPR001296">
    <property type="entry name" value="Glyco_trans_1"/>
</dbReference>
<protein>
    <submittedName>
        <fullName evidence="2">Glycosyltransferase</fullName>
    </submittedName>
</protein>
<proteinExistence type="predicted"/>
<dbReference type="Gene3D" id="3.40.50.2000">
    <property type="entry name" value="Glycogen Phosphorylase B"/>
    <property type="match status" value="1"/>
</dbReference>
<sequence>MKNVTIIGHFGGDEVFTDGQTVKTQNLYKELVKQPGWKITKVDTYYNNKNTLKLVIDTIKGIFKSKDIIALVSGNGMKVYFPMLYLCHKLFNKRIYHDVIGGNLPEYVAKYPKYQKYLNGFKMNWVETEKLKKELKECGINNVEVIPNFRRLKPVKCRELNACYSEPYRFCTFSRVTKEKGIEDAIAGIENINRKFEKQICTLDIYGCVDPAYKTSFDKILEKSTGAIKYKGVINSNKSIDTLKKYYCVLFPTHWIGEGSAGTICESFIAGVPVIATDWRFNSEMISDGYNGIIYPGKSATTLESAILWVIDHNGQMIDIKKNCLESAEYYLPQKHIKSIVETLENDND</sequence>
<name>A0AAQ3AUF7_9LACO</name>
<reference evidence="2" key="1">
    <citation type="submission" date="2023-02" db="EMBL/GenBank/DDBJ databases">
        <title>Complete genome sequence of Lactobacillus ruminis CACC888 isolated from Pig feces.</title>
        <authorList>
            <person name="Park S."/>
            <person name="Park M.A."/>
            <person name="Kim D.-H."/>
            <person name="Kim Y."/>
        </authorList>
    </citation>
    <scope>NUCLEOTIDE SEQUENCE</scope>
    <source>
        <strain evidence="2">CACC888</strain>
    </source>
</reference>
<evidence type="ECO:0000313" key="3">
    <source>
        <dbReference type="Proteomes" id="UP001222683"/>
    </source>
</evidence>
<accession>A0AAQ3AUF7</accession>
<dbReference type="Pfam" id="PF00534">
    <property type="entry name" value="Glycos_transf_1"/>
    <property type="match status" value="1"/>
</dbReference>
<organism evidence="2 3">
    <name type="scientific">Ligilactobacillus ruminis</name>
    <dbReference type="NCBI Taxonomy" id="1623"/>
    <lineage>
        <taxon>Bacteria</taxon>
        <taxon>Bacillati</taxon>
        <taxon>Bacillota</taxon>
        <taxon>Bacilli</taxon>
        <taxon>Lactobacillales</taxon>
        <taxon>Lactobacillaceae</taxon>
        <taxon>Ligilactobacillus</taxon>
    </lineage>
</organism>
<dbReference type="Proteomes" id="UP001222683">
    <property type="component" value="Chromosome"/>
</dbReference>
<dbReference type="RefSeq" id="WP_273745454.1">
    <property type="nucleotide sequence ID" value="NZ_CP117692.1"/>
</dbReference>
<dbReference type="GO" id="GO:0016757">
    <property type="term" value="F:glycosyltransferase activity"/>
    <property type="evidence" value="ECO:0007669"/>
    <property type="project" value="InterPro"/>
</dbReference>
<evidence type="ECO:0000313" key="2">
    <source>
        <dbReference type="EMBL" id="WDC82815.1"/>
    </source>
</evidence>